<evidence type="ECO:0000256" key="1">
    <source>
        <dbReference type="ARBA" id="ARBA00006723"/>
    </source>
</evidence>
<evidence type="ECO:0000313" key="4">
    <source>
        <dbReference type="EMBL" id="MFD1045976.1"/>
    </source>
</evidence>
<dbReference type="Pfam" id="PF01361">
    <property type="entry name" value="Tautomerase"/>
    <property type="match status" value="1"/>
</dbReference>
<protein>
    <submittedName>
        <fullName evidence="4">4-oxalocrotonate tautomerase DmpI</fullName>
    </submittedName>
</protein>
<proteinExistence type="inferred from homology"/>
<feature type="domain" description="4-oxalocrotonate tautomerase-like" evidence="3">
    <location>
        <begin position="14"/>
        <end position="70"/>
    </location>
</feature>
<dbReference type="InterPro" id="IPR004370">
    <property type="entry name" value="4-OT-like_dom"/>
</dbReference>
<dbReference type="Proteomes" id="UP001597045">
    <property type="component" value="Unassembled WGS sequence"/>
</dbReference>
<comment type="caution">
    <text evidence="4">The sequence shown here is derived from an EMBL/GenBank/DDBJ whole genome shotgun (WGS) entry which is preliminary data.</text>
</comment>
<dbReference type="InterPro" id="IPR014347">
    <property type="entry name" value="Tautomerase/MIF_sf"/>
</dbReference>
<gene>
    <name evidence="4" type="primary">dmpI</name>
    <name evidence="4" type="ORF">ACFQ1S_10580</name>
</gene>
<accession>A0ABW3M5N4</accession>
<name>A0ABW3M5N4_9PSEU</name>
<dbReference type="SUPFAM" id="SSF55331">
    <property type="entry name" value="Tautomerase/MIF"/>
    <property type="match status" value="1"/>
</dbReference>
<keyword evidence="2" id="KW-0413">Isomerase</keyword>
<dbReference type="PANTHER" id="PTHR35530:SF1">
    <property type="entry name" value="2-HYDROXYMUCONATE TAUTOMERASE"/>
    <property type="match status" value="1"/>
</dbReference>
<dbReference type="NCBIfam" id="NF041920">
    <property type="entry name" value="DmpI"/>
    <property type="match status" value="1"/>
</dbReference>
<evidence type="ECO:0000313" key="5">
    <source>
        <dbReference type="Proteomes" id="UP001597045"/>
    </source>
</evidence>
<reference evidence="5" key="1">
    <citation type="journal article" date="2019" name="Int. J. Syst. Evol. Microbiol.">
        <title>The Global Catalogue of Microorganisms (GCM) 10K type strain sequencing project: providing services to taxonomists for standard genome sequencing and annotation.</title>
        <authorList>
            <consortium name="The Broad Institute Genomics Platform"/>
            <consortium name="The Broad Institute Genome Sequencing Center for Infectious Disease"/>
            <person name="Wu L."/>
            <person name="Ma J."/>
        </authorList>
    </citation>
    <scope>NUCLEOTIDE SEQUENCE [LARGE SCALE GENOMIC DNA]</scope>
    <source>
        <strain evidence="5">JCM 31486</strain>
    </source>
</reference>
<comment type="similarity">
    <text evidence="1">Belongs to the 4-oxalocrotonate tautomerase family.</text>
</comment>
<evidence type="ECO:0000256" key="2">
    <source>
        <dbReference type="ARBA" id="ARBA00023235"/>
    </source>
</evidence>
<keyword evidence="5" id="KW-1185">Reference proteome</keyword>
<dbReference type="Gene3D" id="3.30.429.10">
    <property type="entry name" value="Macrophage Migration Inhibitory Factor"/>
    <property type="match status" value="1"/>
</dbReference>
<evidence type="ECO:0000259" key="3">
    <source>
        <dbReference type="Pfam" id="PF01361"/>
    </source>
</evidence>
<dbReference type="EMBL" id="JBHTIS010000473">
    <property type="protein sequence ID" value="MFD1045976.1"/>
    <property type="molecule type" value="Genomic_DNA"/>
</dbReference>
<organism evidence="4 5">
    <name type="scientific">Kibdelosporangium lantanae</name>
    <dbReference type="NCBI Taxonomy" id="1497396"/>
    <lineage>
        <taxon>Bacteria</taxon>
        <taxon>Bacillati</taxon>
        <taxon>Actinomycetota</taxon>
        <taxon>Actinomycetes</taxon>
        <taxon>Pseudonocardiales</taxon>
        <taxon>Pseudonocardiaceae</taxon>
        <taxon>Kibdelosporangium</taxon>
    </lineage>
</organism>
<sequence length="71" mass="7914">MATDIDNREKEMPIVTVQQGPRTIELKRELVKQITDAFVNALAVPPESVQVWIHETPTDSWGVAGKLTADK</sequence>
<dbReference type="PANTHER" id="PTHR35530">
    <property type="entry name" value="TAUTOMERASE-RELATED"/>
    <property type="match status" value="1"/>
</dbReference>